<dbReference type="Gene3D" id="2.40.170.20">
    <property type="entry name" value="TonB-dependent receptor, beta-barrel domain"/>
    <property type="match status" value="1"/>
</dbReference>
<evidence type="ECO:0000256" key="2">
    <source>
        <dbReference type="ARBA" id="ARBA00023136"/>
    </source>
</evidence>
<keyword evidence="6" id="KW-0675">Receptor</keyword>
<dbReference type="PANTHER" id="PTHR40980:SF4">
    <property type="entry name" value="TONB-DEPENDENT RECEPTOR-LIKE BETA-BARREL DOMAIN-CONTAINING PROTEIN"/>
    <property type="match status" value="1"/>
</dbReference>
<dbReference type="PANTHER" id="PTHR40980">
    <property type="entry name" value="PLUG DOMAIN-CONTAINING PROTEIN"/>
    <property type="match status" value="1"/>
</dbReference>
<dbReference type="RefSeq" id="WP_131446758.1">
    <property type="nucleotide sequence ID" value="NZ_SJZI01000003.1"/>
</dbReference>
<evidence type="ECO:0000256" key="1">
    <source>
        <dbReference type="ARBA" id="ARBA00004442"/>
    </source>
</evidence>
<dbReference type="SUPFAM" id="SSF56935">
    <property type="entry name" value="Porins"/>
    <property type="match status" value="1"/>
</dbReference>
<protein>
    <submittedName>
        <fullName evidence="6">TonB-dependent receptor</fullName>
    </submittedName>
</protein>
<feature type="signal peptide" evidence="4">
    <location>
        <begin position="1"/>
        <end position="19"/>
    </location>
</feature>
<evidence type="ECO:0000313" key="6">
    <source>
        <dbReference type="EMBL" id="TCJ18769.1"/>
    </source>
</evidence>
<evidence type="ECO:0000256" key="3">
    <source>
        <dbReference type="ARBA" id="ARBA00023237"/>
    </source>
</evidence>
<dbReference type="Pfam" id="PF13620">
    <property type="entry name" value="CarboxypepD_reg"/>
    <property type="match status" value="1"/>
</dbReference>
<gene>
    <name evidence="6" type="ORF">EPD60_03140</name>
</gene>
<name>A0A4R1BMV1_9BACT</name>
<sequence length="816" mass="89677">MRKILALLLLTATAGAVQAQTVSGRVQDADGKPLQGVTVSLLRDSSVVKLAVSDASGAYQFGGISAGRYRVSASSVGFSPAPSAPFEAGTGTTELPVLALRRASGELAGVTVAVRKPIVEVKADRTVVNVEGTINATGNDALELLRKSPGVLVDKDENLSVSGKTGVQVYVDGRPTPLSGADLAAYLRTMQSTQIEAIEIISNPGAKYEAAGNAGIINIRLKKNKNYGANGSLTAGYNVGHYSKYNAGASLNYRNNKVNLYGNYNFNYGRMYNTMDLHRDVRDSIFDQKGRNVFTNNSHGFKAGADYTINKRHSVGVLVNGNLAAPQIAMESRTPIISKATGVTDRILTAQSNSEVRRNNINANANYNYNGTKGQSLVLNADYGWYDNNTDQRQPNVYWTPDGSKLSSAEYRFITPTRIDIASLKADWEQNFAKGKLGFGGKTAYTSTDNDFRRFNVNGPVENYDRDLSNRFRYDEQIHAGYVNYNRQLKGLMIQGGLRVEHTVSKGTSNGEKNESGTYRAVEAGFQRDYTDFFPSAAISFNKNPMKVWSINYSRRIDRPAYQDLNPFEFRLDEYTYSKGNTNLRPQYTNSIGISHSYKYKFNASLNWSHVQNMFAQQIDVDGSKSFITKQNLATQDVIALNASYPFMYKSFTSFVNVSTNYSKYHSPGATPDRTIDFDAFALTAFSQNSLKFGKDKTWTGEMTAFYNAPTIYQGAFQARAMGAVDFGLQKTILQGQGTIKASVSDVFQTLRFSGYTQFAGQRTDVAARWESRQFKLNATWRFGNKQVKAAKQRNVGAEDELKRTQGGGGGIGIGG</sequence>
<proteinExistence type="predicted"/>
<feature type="chain" id="PRO_5020184915" evidence="4">
    <location>
        <begin position="20"/>
        <end position="816"/>
    </location>
</feature>
<dbReference type="InterPro" id="IPR037066">
    <property type="entry name" value="Plug_dom_sf"/>
</dbReference>
<dbReference type="Proteomes" id="UP000295334">
    <property type="component" value="Unassembled WGS sequence"/>
</dbReference>
<reference evidence="6 7" key="1">
    <citation type="submission" date="2019-03" db="EMBL/GenBank/DDBJ databases">
        <authorList>
            <person name="Kim M.K.M."/>
        </authorList>
    </citation>
    <scope>NUCLEOTIDE SEQUENCE [LARGE SCALE GENOMIC DNA]</scope>
    <source>
        <strain evidence="6 7">17J68-12</strain>
    </source>
</reference>
<evidence type="ECO:0000256" key="4">
    <source>
        <dbReference type="SAM" id="SignalP"/>
    </source>
</evidence>
<dbReference type="SUPFAM" id="SSF49478">
    <property type="entry name" value="Cna protein B-type domain"/>
    <property type="match status" value="1"/>
</dbReference>
<keyword evidence="2" id="KW-0472">Membrane</keyword>
<evidence type="ECO:0000259" key="5">
    <source>
        <dbReference type="Pfam" id="PF14905"/>
    </source>
</evidence>
<dbReference type="InterPro" id="IPR036942">
    <property type="entry name" value="Beta-barrel_TonB_sf"/>
</dbReference>
<dbReference type="GO" id="GO:0009279">
    <property type="term" value="C:cell outer membrane"/>
    <property type="evidence" value="ECO:0007669"/>
    <property type="project" value="UniProtKB-SubCell"/>
</dbReference>
<keyword evidence="4" id="KW-0732">Signal</keyword>
<keyword evidence="3" id="KW-0998">Cell outer membrane</keyword>
<evidence type="ECO:0000313" key="7">
    <source>
        <dbReference type="Proteomes" id="UP000295334"/>
    </source>
</evidence>
<comment type="caution">
    <text evidence="6">The sequence shown here is derived from an EMBL/GenBank/DDBJ whole genome shotgun (WGS) entry which is preliminary data.</text>
</comment>
<accession>A0A4R1BMV1</accession>
<feature type="domain" description="Outer membrane protein beta-barrel" evidence="5">
    <location>
        <begin position="372"/>
        <end position="781"/>
    </location>
</feature>
<dbReference type="EMBL" id="SJZI01000003">
    <property type="protein sequence ID" value="TCJ18769.1"/>
    <property type="molecule type" value="Genomic_DNA"/>
</dbReference>
<organism evidence="6 7">
    <name type="scientific">Flaviaesturariibacter flavus</name>
    <dbReference type="NCBI Taxonomy" id="2502780"/>
    <lineage>
        <taxon>Bacteria</taxon>
        <taxon>Pseudomonadati</taxon>
        <taxon>Bacteroidota</taxon>
        <taxon>Chitinophagia</taxon>
        <taxon>Chitinophagales</taxon>
        <taxon>Chitinophagaceae</taxon>
        <taxon>Flaviaestuariibacter</taxon>
    </lineage>
</organism>
<keyword evidence="7" id="KW-1185">Reference proteome</keyword>
<dbReference type="AlphaFoldDB" id="A0A4R1BMV1"/>
<dbReference type="OrthoDB" id="905812at2"/>
<comment type="subcellular location">
    <subcellularLocation>
        <location evidence="1">Cell outer membrane</location>
    </subcellularLocation>
</comment>
<dbReference type="Gene3D" id="2.170.130.10">
    <property type="entry name" value="TonB-dependent receptor, plug domain"/>
    <property type="match status" value="1"/>
</dbReference>
<dbReference type="InterPro" id="IPR041700">
    <property type="entry name" value="OMP_b-brl_3"/>
</dbReference>
<dbReference type="Gene3D" id="2.60.40.1120">
    <property type="entry name" value="Carboxypeptidase-like, regulatory domain"/>
    <property type="match status" value="1"/>
</dbReference>
<dbReference type="Pfam" id="PF14905">
    <property type="entry name" value="OMP_b-brl_3"/>
    <property type="match status" value="1"/>
</dbReference>